<evidence type="ECO:0000256" key="4">
    <source>
        <dbReference type="ARBA" id="ARBA00023136"/>
    </source>
</evidence>
<accession>A0A2G3AJM2</accession>
<dbReference type="GO" id="GO:0005509">
    <property type="term" value="F:calcium ion binding"/>
    <property type="evidence" value="ECO:0007669"/>
    <property type="project" value="InterPro"/>
</dbReference>
<dbReference type="EMBL" id="AYRZ02000001">
    <property type="protein sequence ID" value="PHT94422.1"/>
    <property type="molecule type" value="Genomic_DNA"/>
</dbReference>
<dbReference type="GO" id="GO:0016020">
    <property type="term" value="C:membrane"/>
    <property type="evidence" value="ECO:0007669"/>
    <property type="project" value="UniProtKB-SubCell"/>
</dbReference>
<comment type="caution">
    <text evidence="5">The sequence shown here is derived from an EMBL/GenBank/DDBJ whole genome shotgun (WGS) entry which is preliminary data.</text>
</comment>
<evidence type="ECO:0000313" key="6">
    <source>
        <dbReference type="Proteomes" id="UP000222542"/>
    </source>
</evidence>
<organism evidence="5 6">
    <name type="scientific">Capsicum annuum</name>
    <name type="common">Capsicum pepper</name>
    <dbReference type="NCBI Taxonomy" id="4072"/>
    <lineage>
        <taxon>Eukaryota</taxon>
        <taxon>Viridiplantae</taxon>
        <taxon>Streptophyta</taxon>
        <taxon>Embryophyta</taxon>
        <taxon>Tracheophyta</taxon>
        <taxon>Spermatophyta</taxon>
        <taxon>Magnoliopsida</taxon>
        <taxon>eudicotyledons</taxon>
        <taxon>Gunneridae</taxon>
        <taxon>Pentapetalae</taxon>
        <taxon>asterids</taxon>
        <taxon>lamiids</taxon>
        <taxon>Solanales</taxon>
        <taxon>Solanaceae</taxon>
        <taxon>Solanoideae</taxon>
        <taxon>Capsiceae</taxon>
        <taxon>Capsicum</taxon>
    </lineage>
</organism>
<gene>
    <name evidence="5" type="ORF">T459_02304</name>
</gene>
<dbReference type="Gramene" id="PHT94422">
    <property type="protein sequence ID" value="PHT94422"/>
    <property type="gene ID" value="T459_02304"/>
</dbReference>
<dbReference type="STRING" id="4072.A0A2G3AJM2"/>
<keyword evidence="4" id="KW-0472">Membrane</keyword>
<keyword evidence="3" id="KW-1133">Transmembrane helix</keyword>
<evidence type="ECO:0000313" key="5">
    <source>
        <dbReference type="EMBL" id="PHT94422.1"/>
    </source>
</evidence>
<name>A0A2G3AJM2_CAPAN</name>
<dbReference type="GO" id="GO:0005783">
    <property type="term" value="C:endoplasmic reticulum"/>
    <property type="evidence" value="ECO:0007669"/>
    <property type="project" value="InterPro"/>
</dbReference>
<dbReference type="PANTHER" id="PTHR12883:SF0">
    <property type="entry name" value="PAT COMPLEX SUBUNIT CCDC47"/>
    <property type="match status" value="1"/>
</dbReference>
<evidence type="ECO:0000256" key="1">
    <source>
        <dbReference type="ARBA" id="ARBA00004167"/>
    </source>
</evidence>
<keyword evidence="6" id="KW-1185">Reference proteome</keyword>
<proteinExistence type="predicted"/>
<reference evidence="5 6" key="1">
    <citation type="journal article" date="2014" name="Nat. Genet.">
        <title>Genome sequence of the hot pepper provides insights into the evolution of pungency in Capsicum species.</title>
        <authorList>
            <person name="Kim S."/>
            <person name="Park M."/>
            <person name="Yeom S.I."/>
            <person name="Kim Y.M."/>
            <person name="Lee J.M."/>
            <person name="Lee H.A."/>
            <person name="Seo E."/>
            <person name="Choi J."/>
            <person name="Cheong K."/>
            <person name="Kim K.T."/>
            <person name="Jung K."/>
            <person name="Lee G.W."/>
            <person name="Oh S.K."/>
            <person name="Bae C."/>
            <person name="Kim S.B."/>
            <person name="Lee H.Y."/>
            <person name="Kim S.Y."/>
            <person name="Kim M.S."/>
            <person name="Kang B.C."/>
            <person name="Jo Y.D."/>
            <person name="Yang H.B."/>
            <person name="Jeong H.J."/>
            <person name="Kang W.H."/>
            <person name="Kwon J.K."/>
            <person name="Shin C."/>
            <person name="Lim J.Y."/>
            <person name="Park J.H."/>
            <person name="Huh J.H."/>
            <person name="Kim J.S."/>
            <person name="Kim B.D."/>
            <person name="Cohen O."/>
            <person name="Paran I."/>
            <person name="Suh M.C."/>
            <person name="Lee S.B."/>
            <person name="Kim Y.K."/>
            <person name="Shin Y."/>
            <person name="Noh S.J."/>
            <person name="Park J."/>
            <person name="Seo Y.S."/>
            <person name="Kwon S.Y."/>
            <person name="Kim H.A."/>
            <person name="Park J.M."/>
            <person name="Kim H.J."/>
            <person name="Choi S.B."/>
            <person name="Bosland P.W."/>
            <person name="Reeves G."/>
            <person name="Jo S.H."/>
            <person name="Lee B.W."/>
            <person name="Cho H.T."/>
            <person name="Choi H.S."/>
            <person name="Lee M.S."/>
            <person name="Yu Y."/>
            <person name="Do Choi Y."/>
            <person name="Park B.S."/>
            <person name="van Deynze A."/>
            <person name="Ashrafi H."/>
            <person name="Hill T."/>
            <person name="Kim W.T."/>
            <person name="Pai H.S."/>
            <person name="Ahn H.K."/>
            <person name="Yeam I."/>
            <person name="Giovannoni J.J."/>
            <person name="Rose J.K."/>
            <person name="Sorensen I."/>
            <person name="Lee S.J."/>
            <person name="Kim R.W."/>
            <person name="Choi I.Y."/>
            <person name="Choi B.S."/>
            <person name="Lim J.S."/>
            <person name="Lee Y.H."/>
            <person name="Choi D."/>
        </authorList>
    </citation>
    <scope>NUCLEOTIDE SEQUENCE [LARGE SCALE GENOMIC DNA]</scope>
    <source>
        <strain evidence="6">cv. CM334</strain>
    </source>
</reference>
<dbReference type="GO" id="GO:0032469">
    <property type="term" value="P:endoplasmic reticulum calcium ion homeostasis"/>
    <property type="evidence" value="ECO:0007669"/>
    <property type="project" value="InterPro"/>
</dbReference>
<protein>
    <submittedName>
        <fullName evidence="5">Uncharacterized protein</fullName>
    </submittedName>
</protein>
<dbReference type="PANTHER" id="PTHR12883">
    <property type="entry name" value="ADIPOCYTE-SPECIFIC PROTEIN 4-RELATED"/>
    <property type="match status" value="1"/>
</dbReference>
<evidence type="ECO:0000256" key="3">
    <source>
        <dbReference type="ARBA" id="ARBA00022989"/>
    </source>
</evidence>
<evidence type="ECO:0000256" key="2">
    <source>
        <dbReference type="ARBA" id="ARBA00022692"/>
    </source>
</evidence>
<keyword evidence="2" id="KW-0812">Transmembrane</keyword>
<reference evidence="5 6" key="2">
    <citation type="journal article" date="2017" name="Genome Biol.">
        <title>New reference genome sequences of hot pepper reveal the massive evolution of plant disease-resistance genes by retroduplication.</title>
        <authorList>
            <person name="Kim S."/>
            <person name="Park J."/>
            <person name="Yeom S.I."/>
            <person name="Kim Y.M."/>
            <person name="Seo E."/>
            <person name="Kim K.T."/>
            <person name="Kim M.S."/>
            <person name="Lee J.M."/>
            <person name="Cheong K."/>
            <person name="Shin H.S."/>
            <person name="Kim S.B."/>
            <person name="Han K."/>
            <person name="Lee J."/>
            <person name="Park M."/>
            <person name="Lee H.A."/>
            <person name="Lee H.Y."/>
            <person name="Lee Y."/>
            <person name="Oh S."/>
            <person name="Lee J.H."/>
            <person name="Choi E."/>
            <person name="Choi E."/>
            <person name="Lee S.E."/>
            <person name="Jeon J."/>
            <person name="Kim H."/>
            <person name="Choi G."/>
            <person name="Song H."/>
            <person name="Lee J."/>
            <person name="Lee S.C."/>
            <person name="Kwon J.K."/>
            <person name="Lee H.Y."/>
            <person name="Koo N."/>
            <person name="Hong Y."/>
            <person name="Kim R.W."/>
            <person name="Kang W.H."/>
            <person name="Huh J.H."/>
            <person name="Kang B.C."/>
            <person name="Yang T.J."/>
            <person name="Lee Y.H."/>
            <person name="Bennetzen J.L."/>
            <person name="Choi D."/>
        </authorList>
    </citation>
    <scope>NUCLEOTIDE SEQUENCE [LARGE SCALE GENOMIC DNA]</scope>
    <source>
        <strain evidence="6">cv. CM334</strain>
    </source>
</reference>
<sequence>MVVPCKDVITFEMYINNDVMDHVLVDVAKKKLIETMKKEIMDIQRFSSVVSPPSGKKWIIDELVIVAESKRWQRYTFFICNGCTT</sequence>
<dbReference type="InterPro" id="IPR012879">
    <property type="entry name" value="CCDC47"/>
</dbReference>
<comment type="subcellular location">
    <subcellularLocation>
        <location evidence="1">Membrane</location>
        <topology evidence="1">Single-pass membrane protein</topology>
    </subcellularLocation>
</comment>
<dbReference type="Proteomes" id="UP000222542">
    <property type="component" value="Unassembled WGS sequence"/>
</dbReference>
<dbReference type="AlphaFoldDB" id="A0A2G3AJM2"/>